<feature type="transmembrane region" description="Helical" evidence="7">
    <location>
        <begin position="34"/>
        <end position="55"/>
    </location>
</feature>
<evidence type="ECO:0000313" key="11">
    <source>
        <dbReference type="Proteomes" id="UP000663791"/>
    </source>
</evidence>
<keyword evidence="11" id="KW-1185">Reference proteome</keyword>
<sequence length="537" mass="56624">MVRRHAPPRRGPFGSRLLGPRDQDPLRLRIRIQVLLTLLLLTTNLLGALVVFVINTWAIPSPAPSRAMVVALAIAIPSYVVLAALVGVVWGTTKSLRALRWATQPEVDPDRTQRTRALRVPLHLTVLQFLIWLVGTVLFTVLTVVLQPSRALGTGLTVGIGAVVVAGISYLLTEFSLRPIAARALSDSRVTHQVRGVGVGPRLTIFWLLGTGAPVIGLLIAAILALTPSNDADLEQLAVVTIVVGAAVLVFGFLLTDLSARAVVAPVLSVRDAMRAVEAGQLDTDVVVYDGTELGQLQSGFNDMVAGLRERERIRDLFGRHVGQEVATAAARLGVGEIELGGETRVCSVLFVDLTGSTSYATQHGPAEVVAVLNRFFAVVVDEVDVHHGLVNKFIGDAALAIFGAPVELATHAASALAAARSMAARLAAEVPEIGAGIGVATGQVVAGNVGHLQRFEYTVIGDAVNSAARLSDLAKVMPGCVAATAVTVEAARDSGPEGRAEAEHWAEQGETVLRGRPGPTRLAVPRVHAERLAEHS</sequence>
<feature type="domain" description="Guanylate cyclase" evidence="8">
    <location>
        <begin position="348"/>
        <end position="472"/>
    </location>
</feature>
<dbReference type="InterPro" id="IPR050697">
    <property type="entry name" value="Adenylyl/Guanylyl_Cyclase_3/4"/>
</dbReference>
<feature type="transmembrane region" description="Helical" evidence="7">
    <location>
        <begin position="124"/>
        <end position="146"/>
    </location>
</feature>
<dbReference type="SUPFAM" id="SSF55073">
    <property type="entry name" value="Nucleotide cyclase"/>
    <property type="match status" value="1"/>
</dbReference>
<dbReference type="Pfam" id="PF00672">
    <property type="entry name" value="HAMP"/>
    <property type="match status" value="1"/>
</dbReference>
<dbReference type="AlphaFoldDB" id="A0A938Y3U3"/>
<dbReference type="InterPro" id="IPR029787">
    <property type="entry name" value="Nucleotide_cyclase"/>
</dbReference>
<dbReference type="InterPro" id="IPR003660">
    <property type="entry name" value="HAMP_dom"/>
</dbReference>
<keyword evidence="3" id="KW-1003">Cell membrane</keyword>
<keyword evidence="5 7" id="KW-1133">Transmembrane helix</keyword>
<evidence type="ECO:0000256" key="4">
    <source>
        <dbReference type="ARBA" id="ARBA00022692"/>
    </source>
</evidence>
<comment type="caution">
    <text evidence="10">The sequence shown here is derived from an EMBL/GenBank/DDBJ whole genome shotgun (WGS) entry which is preliminary data.</text>
</comment>
<comment type="subcellular location">
    <subcellularLocation>
        <location evidence="1">Cell membrane</location>
        <topology evidence="1">Multi-pass membrane protein</topology>
    </subcellularLocation>
</comment>
<dbReference type="Gene3D" id="6.10.340.10">
    <property type="match status" value="1"/>
</dbReference>
<dbReference type="RefSeq" id="WP_205289943.1">
    <property type="nucleotide sequence ID" value="NZ_CP074406.1"/>
</dbReference>
<evidence type="ECO:0000256" key="3">
    <source>
        <dbReference type="ARBA" id="ARBA00022475"/>
    </source>
</evidence>
<evidence type="ECO:0000256" key="2">
    <source>
        <dbReference type="ARBA" id="ARBA00005381"/>
    </source>
</evidence>
<keyword evidence="4 7" id="KW-0812">Transmembrane</keyword>
<dbReference type="PROSITE" id="PS50885">
    <property type="entry name" value="HAMP"/>
    <property type="match status" value="1"/>
</dbReference>
<dbReference type="Gene3D" id="3.30.70.1230">
    <property type="entry name" value="Nucleotide cyclase"/>
    <property type="match status" value="1"/>
</dbReference>
<evidence type="ECO:0000256" key="1">
    <source>
        <dbReference type="ARBA" id="ARBA00004651"/>
    </source>
</evidence>
<proteinExistence type="inferred from homology"/>
<evidence type="ECO:0000313" key="10">
    <source>
        <dbReference type="EMBL" id="MBM9458662.1"/>
    </source>
</evidence>
<dbReference type="Proteomes" id="UP000663791">
    <property type="component" value="Unassembled WGS sequence"/>
</dbReference>
<evidence type="ECO:0000256" key="5">
    <source>
        <dbReference type="ARBA" id="ARBA00022989"/>
    </source>
</evidence>
<dbReference type="Pfam" id="PF00211">
    <property type="entry name" value="Guanylate_cyc"/>
    <property type="match status" value="1"/>
</dbReference>
<name>A0A938Y3U3_9ACTN</name>
<dbReference type="GO" id="GO:0004016">
    <property type="term" value="F:adenylate cyclase activity"/>
    <property type="evidence" value="ECO:0007669"/>
    <property type="project" value="UniProtKB-ARBA"/>
</dbReference>
<dbReference type="GO" id="GO:0005886">
    <property type="term" value="C:plasma membrane"/>
    <property type="evidence" value="ECO:0007669"/>
    <property type="project" value="UniProtKB-SubCell"/>
</dbReference>
<gene>
    <name evidence="10" type="ORF">JK386_01975</name>
</gene>
<dbReference type="PROSITE" id="PS50125">
    <property type="entry name" value="GUANYLATE_CYCLASE_2"/>
    <property type="match status" value="1"/>
</dbReference>
<dbReference type="EMBL" id="JAERTX010000001">
    <property type="protein sequence ID" value="MBM9458662.1"/>
    <property type="molecule type" value="Genomic_DNA"/>
</dbReference>
<dbReference type="CDD" id="cd06225">
    <property type="entry name" value="HAMP"/>
    <property type="match status" value="1"/>
</dbReference>
<dbReference type="GO" id="GO:0006171">
    <property type="term" value="P:cAMP biosynthetic process"/>
    <property type="evidence" value="ECO:0007669"/>
    <property type="project" value="TreeGrafter"/>
</dbReference>
<feature type="transmembrane region" description="Helical" evidence="7">
    <location>
        <begin position="67"/>
        <end position="90"/>
    </location>
</feature>
<feature type="transmembrane region" description="Helical" evidence="7">
    <location>
        <begin position="237"/>
        <end position="255"/>
    </location>
</feature>
<dbReference type="SMART" id="SM00304">
    <property type="entry name" value="HAMP"/>
    <property type="match status" value="1"/>
</dbReference>
<feature type="transmembrane region" description="Helical" evidence="7">
    <location>
        <begin position="152"/>
        <end position="173"/>
    </location>
</feature>
<evidence type="ECO:0000256" key="7">
    <source>
        <dbReference type="SAM" id="Phobius"/>
    </source>
</evidence>
<evidence type="ECO:0000259" key="8">
    <source>
        <dbReference type="PROSITE" id="PS50125"/>
    </source>
</evidence>
<evidence type="ECO:0000259" key="9">
    <source>
        <dbReference type="PROSITE" id="PS50885"/>
    </source>
</evidence>
<organism evidence="10 11">
    <name type="scientific">Nocardioides faecalis</name>
    <dbReference type="NCBI Taxonomy" id="2803858"/>
    <lineage>
        <taxon>Bacteria</taxon>
        <taxon>Bacillati</taxon>
        <taxon>Actinomycetota</taxon>
        <taxon>Actinomycetes</taxon>
        <taxon>Propionibacteriales</taxon>
        <taxon>Nocardioidaceae</taxon>
        <taxon>Nocardioides</taxon>
    </lineage>
</organism>
<feature type="transmembrane region" description="Helical" evidence="7">
    <location>
        <begin position="205"/>
        <end position="225"/>
    </location>
</feature>
<keyword evidence="6 7" id="KW-0472">Membrane</keyword>
<accession>A0A938Y3U3</accession>
<dbReference type="InterPro" id="IPR001054">
    <property type="entry name" value="A/G_cyclase"/>
</dbReference>
<reference evidence="10" key="1">
    <citation type="submission" date="2021-01" db="EMBL/GenBank/DDBJ databases">
        <title>Novel species in genus Nocardioides.</title>
        <authorList>
            <person name="Zhang G."/>
        </authorList>
    </citation>
    <scope>NUCLEOTIDE SEQUENCE</scope>
    <source>
        <strain evidence="10">Zg-536</strain>
    </source>
</reference>
<dbReference type="GO" id="GO:0035556">
    <property type="term" value="P:intracellular signal transduction"/>
    <property type="evidence" value="ECO:0007669"/>
    <property type="project" value="InterPro"/>
</dbReference>
<feature type="domain" description="HAMP" evidence="9">
    <location>
        <begin position="261"/>
        <end position="313"/>
    </location>
</feature>
<dbReference type="CDD" id="cd07302">
    <property type="entry name" value="CHD"/>
    <property type="match status" value="1"/>
</dbReference>
<dbReference type="PANTHER" id="PTHR43081">
    <property type="entry name" value="ADENYLATE CYCLASE, TERMINAL-DIFFERENTIATION SPECIFIC-RELATED"/>
    <property type="match status" value="1"/>
</dbReference>
<comment type="similarity">
    <text evidence="2">Belongs to the adenylyl cyclase class-3 family.</text>
</comment>
<evidence type="ECO:0000256" key="6">
    <source>
        <dbReference type="ARBA" id="ARBA00023136"/>
    </source>
</evidence>
<dbReference type="SMART" id="SM00044">
    <property type="entry name" value="CYCc"/>
    <property type="match status" value="1"/>
</dbReference>
<protein>
    <submittedName>
        <fullName evidence="10">HAMP domain-containing protein</fullName>
    </submittedName>
</protein>
<dbReference type="SUPFAM" id="SSF158472">
    <property type="entry name" value="HAMP domain-like"/>
    <property type="match status" value="1"/>
</dbReference>
<dbReference type="PANTHER" id="PTHR43081:SF17">
    <property type="entry name" value="BLL5647 PROTEIN"/>
    <property type="match status" value="1"/>
</dbReference>